<dbReference type="PANTHER" id="PTHR45631:SF202">
    <property type="entry name" value="SENESCENCE-INDUCED RECEPTOR-LIKE SERINE_THREONINE-PROTEIN KINASE"/>
    <property type="match status" value="1"/>
</dbReference>
<dbReference type="Proteomes" id="UP000287651">
    <property type="component" value="Unassembled WGS sequence"/>
</dbReference>
<proteinExistence type="predicted"/>
<dbReference type="PANTHER" id="PTHR45631">
    <property type="entry name" value="OS07G0107800 PROTEIN-RELATED"/>
    <property type="match status" value="1"/>
</dbReference>
<reference evidence="1 2" key="1">
    <citation type="journal article" date="2014" name="Agronomy (Basel)">
        <title>A Draft Genome Sequence for Ensete ventricosum, the Drought-Tolerant Tree Against Hunger.</title>
        <authorList>
            <person name="Harrison J."/>
            <person name="Moore K.A."/>
            <person name="Paszkiewicz K."/>
            <person name="Jones T."/>
            <person name="Grant M."/>
            <person name="Ambacheew D."/>
            <person name="Muzemil S."/>
            <person name="Studholme D.J."/>
        </authorList>
    </citation>
    <scope>NUCLEOTIDE SEQUENCE [LARGE SCALE GENOMIC DNA]</scope>
</reference>
<dbReference type="AlphaFoldDB" id="A0A427AMR1"/>
<evidence type="ECO:0000313" key="1">
    <source>
        <dbReference type="EMBL" id="RRT77481.1"/>
    </source>
</evidence>
<accession>A0A427AMR1</accession>
<comment type="caution">
    <text evidence="1">The sequence shown here is derived from an EMBL/GenBank/DDBJ whole genome shotgun (WGS) entry which is preliminary data.</text>
</comment>
<sequence>MAVKAAYQIKSNWIGDPCSPRIYSWAGLRCNSSVSMSQRITNLGDGGLSGEIATSFAKLGALEHL</sequence>
<evidence type="ECO:0008006" key="3">
    <source>
        <dbReference type="Google" id="ProtNLM"/>
    </source>
</evidence>
<protein>
    <recommendedName>
        <fullName evidence="3">Leucine-rich repeat-containing N-terminal plant-type domain-containing protein</fullName>
    </recommendedName>
</protein>
<evidence type="ECO:0000313" key="2">
    <source>
        <dbReference type="Proteomes" id="UP000287651"/>
    </source>
</evidence>
<dbReference type="EMBL" id="AMZH03001919">
    <property type="protein sequence ID" value="RRT77481.1"/>
    <property type="molecule type" value="Genomic_DNA"/>
</dbReference>
<gene>
    <name evidence="1" type="ORF">B296_00028509</name>
</gene>
<organism evidence="1 2">
    <name type="scientific">Ensete ventricosum</name>
    <name type="common">Abyssinian banana</name>
    <name type="synonym">Musa ensete</name>
    <dbReference type="NCBI Taxonomy" id="4639"/>
    <lineage>
        <taxon>Eukaryota</taxon>
        <taxon>Viridiplantae</taxon>
        <taxon>Streptophyta</taxon>
        <taxon>Embryophyta</taxon>
        <taxon>Tracheophyta</taxon>
        <taxon>Spermatophyta</taxon>
        <taxon>Magnoliopsida</taxon>
        <taxon>Liliopsida</taxon>
        <taxon>Zingiberales</taxon>
        <taxon>Musaceae</taxon>
        <taxon>Ensete</taxon>
    </lineage>
</organism>
<name>A0A427AMR1_ENSVE</name>